<reference evidence="3" key="1">
    <citation type="submission" date="2019-02" db="EMBL/GenBank/DDBJ databases">
        <title>Complete genome sequence of Rhodoferax sp. Gr-4.</title>
        <authorList>
            <person name="Jin L."/>
        </authorList>
    </citation>
    <scope>NUCLEOTIDE SEQUENCE [LARGE SCALE GENOMIC DNA]</scope>
    <source>
        <strain evidence="3">Gr-4</strain>
    </source>
</reference>
<dbReference type="PANTHER" id="PTHR35560:SF3">
    <property type="entry name" value="PEPTIDASE S9 PROLYL OLIGOPEPTIDASE CATALYTIC DOMAIN-CONTAINING PROTEIN"/>
    <property type="match status" value="1"/>
</dbReference>
<name>A0A515EN45_9BURK</name>
<protein>
    <recommendedName>
        <fullName evidence="4">Alpha/beta hydrolase</fullName>
    </recommendedName>
</protein>
<dbReference type="AlphaFoldDB" id="A0A515EN45"/>
<proteinExistence type="predicted"/>
<gene>
    <name evidence="2" type="ORF">EXZ61_07700</name>
</gene>
<keyword evidence="3" id="KW-1185">Reference proteome</keyword>
<organism evidence="2 3">
    <name type="scientific">Rhodoferax aquaticus</name>
    <dbReference type="NCBI Taxonomy" id="2527691"/>
    <lineage>
        <taxon>Bacteria</taxon>
        <taxon>Pseudomonadati</taxon>
        <taxon>Pseudomonadota</taxon>
        <taxon>Betaproteobacteria</taxon>
        <taxon>Burkholderiales</taxon>
        <taxon>Comamonadaceae</taxon>
        <taxon>Rhodoferax</taxon>
    </lineage>
</organism>
<feature type="chain" id="PRO_5021912230" description="Alpha/beta hydrolase" evidence="1">
    <location>
        <begin position="25"/>
        <end position="296"/>
    </location>
</feature>
<feature type="signal peptide" evidence="1">
    <location>
        <begin position="1"/>
        <end position="24"/>
    </location>
</feature>
<accession>A0A515EN45</accession>
<dbReference type="Proteomes" id="UP000317365">
    <property type="component" value="Chromosome"/>
</dbReference>
<evidence type="ECO:0000313" key="3">
    <source>
        <dbReference type="Proteomes" id="UP000317365"/>
    </source>
</evidence>
<dbReference type="KEGG" id="rhg:EXZ61_07700"/>
<reference evidence="3" key="2">
    <citation type="journal article" date="2020" name="Int. J. Syst. Evol. Microbiol.">
        <title>Genomic insights into a novel species Rhodoferax aquaticus sp. nov., isolated from freshwater.</title>
        <authorList>
            <person name="Li T."/>
            <person name="Zhuo Y."/>
            <person name="Jin C.Z."/>
            <person name="Wu X."/>
            <person name="Ko S.R."/>
            <person name="Jin F.J."/>
            <person name="Ahn C.Y."/>
            <person name="Oh H.M."/>
            <person name="Lee H.G."/>
            <person name="Jin L."/>
        </authorList>
    </citation>
    <scope>NUCLEOTIDE SEQUENCE [LARGE SCALE GENOMIC DNA]</scope>
    <source>
        <strain evidence="3">Gr-4</strain>
    </source>
</reference>
<dbReference type="PANTHER" id="PTHR35560">
    <property type="entry name" value="BLL0132 PROTEIN"/>
    <property type="match status" value="1"/>
</dbReference>
<dbReference type="SUPFAM" id="SSF53474">
    <property type="entry name" value="alpha/beta-Hydrolases"/>
    <property type="match status" value="1"/>
</dbReference>
<dbReference type="RefSeq" id="WP_142810617.1">
    <property type="nucleotide sequence ID" value="NZ_CP036282.1"/>
</dbReference>
<dbReference type="EMBL" id="CP036282">
    <property type="protein sequence ID" value="QDL54062.1"/>
    <property type="molecule type" value="Genomic_DNA"/>
</dbReference>
<dbReference type="InterPro" id="IPR029058">
    <property type="entry name" value="AB_hydrolase_fold"/>
</dbReference>
<evidence type="ECO:0000256" key="1">
    <source>
        <dbReference type="SAM" id="SignalP"/>
    </source>
</evidence>
<evidence type="ECO:0008006" key="4">
    <source>
        <dbReference type="Google" id="ProtNLM"/>
    </source>
</evidence>
<keyword evidence="1" id="KW-0732">Signal</keyword>
<evidence type="ECO:0000313" key="2">
    <source>
        <dbReference type="EMBL" id="QDL54062.1"/>
    </source>
</evidence>
<dbReference type="Gene3D" id="3.40.50.1820">
    <property type="entry name" value="alpha/beta hydrolase"/>
    <property type="match status" value="1"/>
</dbReference>
<sequence length="296" mass="33193">MSIKAFFYSVAVLVAGLFSGGVQAQEALVAGQEAVFTFTPSGYFSNKPVPVYYYKAPQAGKDAKVLIAIHGAERDATIQRSNWQSWAQKNNAVVLAPQFDKGPYPDRLFQWGGMEDTDPQHWTFQIVEQLFQKVRRDEHLNAERYFLFGHSAGGQFVHRFTLMMNESHVAVAVAANAGSYTMPTYQDSFFSRGFPWFASEKRLPPAQLAQAFSHKMVVMLGEEDTKSDALLPKEPEAMAQGEHRFARGQNFYKTALEQAQRLHVDLAWTLQTVPGVGHSPKGTTKQAEKIFTNFDN</sequence>